<evidence type="ECO:0000259" key="8">
    <source>
        <dbReference type="PROSITE" id="PS50110"/>
    </source>
</evidence>
<dbReference type="CDD" id="cd00383">
    <property type="entry name" value="trans_reg_C"/>
    <property type="match status" value="1"/>
</dbReference>
<dbReference type="SMART" id="SM00448">
    <property type="entry name" value="REC"/>
    <property type="match status" value="1"/>
</dbReference>
<reference evidence="10" key="1">
    <citation type="submission" date="2014-05" db="EMBL/GenBank/DDBJ databases">
        <title>Genome sequence of Mycobacterium aromaticivorans strain JS19b1T (= DSM 45407T).</title>
        <authorList>
            <person name="Kwak Y."/>
            <person name="Park G.-S."/>
            <person name="Li Q.X."/>
            <person name="Lee S.-E."/>
            <person name="Shin J.-H."/>
        </authorList>
    </citation>
    <scope>NUCLEOTIDE SEQUENCE [LARGE SCALE GENOMIC DNA]</scope>
    <source>
        <strain evidence="10">JS19b1</strain>
    </source>
</reference>
<organism evidence="10 11">
    <name type="scientific">Mycolicibacterium aromaticivorans JS19b1 = JCM 16368</name>
    <dbReference type="NCBI Taxonomy" id="1440774"/>
    <lineage>
        <taxon>Bacteria</taxon>
        <taxon>Bacillati</taxon>
        <taxon>Actinomycetota</taxon>
        <taxon>Actinomycetes</taxon>
        <taxon>Mycobacteriales</taxon>
        <taxon>Mycobacteriaceae</taxon>
        <taxon>Mycolicibacterium</taxon>
    </lineage>
</organism>
<dbReference type="InterPro" id="IPR039420">
    <property type="entry name" value="WalR-like"/>
</dbReference>
<keyword evidence="5" id="KW-0804">Transcription</keyword>
<dbReference type="GO" id="GO:0000156">
    <property type="term" value="F:phosphorelay response regulator activity"/>
    <property type="evidence" value="ECO:0007669"/>
    <property type="project" value="TreeGrafter"/>
</dbReference>
<dbReference type="InterPro" id="IPR001867">
    <property type="entry name" value="OmpR/PhoB-type_DNA-bd"/>
</dbReference>
<keyword evidence="2" id="KW-0902">Two-component regulatory system</keyword>
<comment type="caution">
    <text evidence="10">The sequence shown here is derived from an EMBL/GenBank/DDBJ whole genome shotgun (WGS) entry which is preliminary data.</text>
</comment>
<keyword evidence="11" id="KW-1185">Reference proteome</keyword>
<dbReference type="eggNOG" id="COG0745">
    <property type="taxonomic scope" value="Bacteria"/>
</dbReference>
<dbReference type="Gene3D" id="1.10.10.10">
    <property type="entry name" value="Winged helix-like DNA-binding domain superfamily/Winged helix DNA-binding domain"/>
    <property type="match status" value="1"/>
</dbReference>
<evidence type="ECO:0000256" key="4">
    <source>
        <dbReference type="ARBA" id="ARBA00023125"/>
    </source>
</evidence>
<name>A0A064CH37_9MYCO</name>
<keyword evidence="4 7" id="KW-0238">DNA-binding</keyword>
<evidence type="ECO:0000256" key="6">
    <source>
        <dbReference type="PROSITE-ProRule" id="PRU00169"/>
    </source>
</evidence>
<evidence type="ECO:0000256" key="5">
    <source>
        <dbReference type="ARBA" id="ARBA00023163"/>
    </source>
</evidence>
<dbReference type="Gene3D" id="6.10.250.690">
    <property type="match status" value="1"/>
</dbReference>
<dbReference type="InterPro" id="IPR001789">
    <property type="entry name" value="Sig_transdc_resp-reg_receiver"/>
</dbReference>
<protein>
    <submittedName>
        <fullName evidence="10">Transcriptional regulator</fullName>
    </submittedName>
</protein>
<feature type="modified residue" description="4-aspartylphosphate" evidence="6">
    <location>
        <position position="64"/>
    </location>
</feature>
<dbReference type="InterPro" id="IPR036388">
    <property type="entry name" value="WH-like_DNA-bd_sf"/>
</dbReference>
<evidence type="ECO:0000313" key="10">
    <source>
        <dbReference type="EMBL" id="KDE98981.1"/>
    </source>
</evidence>
<dbReference type="SUPFAM" id="SSF52172">
    <property type="entry name" value="CheY-like"/>
    <property type="match status" value="1"/>
</dbReference>
<dbReference type="PROSITE" id="PS50110">
    <property type="entry name" value="RESPONSE_REGULATORY"/>
    <property type="match status" value="1"/>
</dbReference>
<gene>
    <name evidence="10" type="ORF">Y900_008470</name>
</gene>
<dbReference type="SUPFAM" id="SSF46894">
    <property type="entry name" value="C-terminal effector domain of the bipartite response regulators"/>
    <property type="match status" value="1"/>
</dbReference>
<dbReference type="RefSeq" id="WP_202807775.1">
    <property type="nucleotide sequence ID" value="NZ_JALN02000001.1"/>
</dbReference>
<dbReference type="Pfam" id="PF00486">
    <property type="entry name" value="Trans_reg_C"/>
    <property type="match status" value="1"/>
</dbReference>
<dbReference type="PANTHER" id="PTHR48111:SF1">
    <property type="entry name" value="TWO-COMPONENT RESPONSE REGULATOR ORR33"/>
    <property type="match status" value="1"/>
</dbReference>
<evidence type="ECO:0000256" key="2">
    <source>
        <dbReference type="ARBA" id="ARBA00023012"/>
    </source>
</evidence>
<evidence type="ECO:0000256" key="1">
    <source>
        <dbReference type="ARBA" id="ARBA00022553"/>
    </source>
</evidence>
<dbReference type="PROSITE" id="PS51755">
    <property type="entry name" value="OMPR_PHOB"/>
    <property type="match status" value="1"/>
</dbReference>
<evidence type="ECO:0000313" key="11">
    <source>
        <dbReference type="Proteomes" id="UP000022835"/>
    </source>
</evidence>
<dbReference type="EMBL" id="JALN02000001">
    <property type="protein sequence ID" value="KDE98981.1"/>
    <property type="molecule type" value="Genomic_DNA"/>
</dbReference>
<dbReference type="PANTHER" id="PTHR48111">
    <property type="entry name" value="REGULATOR OF RPOS"/>
    <property type="match status" value="1"/>
</dbReference>
<dbReference type="STRING" id="1440774.Y900_008470"/>
<dbReference type="InterPro" id="IPR011006">
    <property type="entry name" value="CheY-like_superfamily"/>
</dbReference>
<feature type="domain" description="OmpR/PhoB-type" evidence="9">
    <location>
        <begin position="135"/>
        <end position="231"/>
    </location>
</feature>
<proteinExistence type="predicted"/>
<dbReference type="GO" id="GO:0005829">
    <property type="term" value="C:cytosol"/>
    <property type="evidence" value="ECO:0007669"/>
    <property type="project" value="TreeGrafter"/>
</dbReference>
<dbReference type="SMART" id="SM00862">
    <property type="entry name" value="Trans_reg_C"/>
    <property type="match status" value="1"/>
</dbReference>
<dbReference type="GO" id="GO:0032993">
    <property type="term" value="C:protein-DNA complex"/>
    <property type="evidence" value="ECO:0007669"/>
    <property type="project" value="TreeGrafter"/>
</dbReference>
<sequence>MSGGTARAMAVGTARILLVEDAETIRVAVESALIAAGHRVLGRPDGSSLERDLASFRPDVVILDVMLPGRDGFFLLNVVRSRSKAGLVIMTARDGVDDRLRGLTSGADDYVVKPFVLAELVARVNALLRRLGKLPTVITVADLVIDPQAVVARRGDTDIALTATEFRLLHYFAENRGTVLSKTQILTAIWGFDAYDPNLVEVNISAVRRKLDAHGPRLLYTVRGIGYVLRDGPP</sequence>
<evidence type="ECO:0000256" key="7">
    <source>
        <dbReference type="PROSITE-ProRule" id="PRU01091"/>
    </source>
</evidence>
<evidence type="ECO:0000259" key="9">
    <source>
        <dbReference type="PROSITE" id="PS51755"/>
    </source>
</evidence>
<dbReference type="Pfam" id="PF00072">
    <property type="entry name" value="Response_reg"/>
    <property type="match status" value="1"/>
</dbReference>
<feature type="domain" description="Response regulatory" evidence="8">
    <location>
        <begin position="15"/>
        <end position="128"/>
    </location>
</feature>
<dbReference type="AlphaFoldDB" id="A0A064CH37"/>
<keyword evidence="3" id="KW-0805">Transcription regulation</keyword>
<dbReference type="InterPro" id="IPR016032">
    <property type="entry name" value="Sig_transdc_resp-reg_C-effctor"/>
</dbReference>
<accession>A0A064CH37</accession>
<dbReference type="GO" id="GO:0000976">
    <property type="term" value="F:transcription cis-regulatory region binding"/>
    <property type="evidence" value="ECO:0007669"/>
    <property type="project" value="TreeGrafter"/>
</dbReference>
<evidence type="ECO:0000256" key="3">
    <source>
        <dbReference type="ARBA" id="ARBA00023015"/>
    </source>
</evidence>
<dbReference type="Proteomes" id="UP000022835">
    <property type="component" value="Unassembled WGS sequence"/>
</dbReference>
<dbReference type="Gene3D" id="3.40.50.2300">
    <property type="match status" value="1"/>
</dbReference>
<feature type="DNA-binding region" description="OmpR/PhoB-type" evidence="7">
    <location>
        <begin position="135"/>
        <end position="231"/>
    </location>
</feature>
<dbReference type="GO" id="GO:0006355">
    <property type="term" value="P:regulation of DNA-templated transcription"/>
    <property type="evidence" value="ECO:0007669"/>
    <property type="project" value="InterPro"/>
</dbReference>
<keyword evidence="1 6" id="KW-0597">Phosphoprotein</keyword>